<evidence type="ECO:0000313" key="5">
    <source>
        <dbReference type="Proteomes" id="UP000707731"/>
    </source>
</evidence>
<proteinExistence type="predicted"/>
<gene>
    <name evidence="4" type="ORF">IU449_05375</name>
</gene>
<keyword evidence="2" id="KW-0812">Transmembrane</keyword>
<comment type="caution">
    <text evidence="4">The sequence shown here is derived from an EMBL/GenBank/DDBJ whole genome shotgun (WGS) entry which is preliminary data.</text>
</comment>
<keyword evidence="2" id="KW-0472">Membrane</keyword>
<organism evidence="4 5">
    <name type="scientific">Nocardia higoensis</name>
    <dbReference type="NCBI Taxonomy" id="228599"/>
    <lineage>
        <taxon>Bacteria</taxon>
        <taxon>Bacillati</taxon>
        <taxon>Actinomycetota</taxon>
        <taxon>Actinomycetes</taxon>
        <taxon>Mycobacteriales</taxon>
        <taxon>Nocardiaceae</taxon>
        <taxon>Nocardia</taxon>
    </lineage>
</organism>
<keyword evidence="2" id="KW-1133">Transmembrane helix</keyword>
<protein>
    <submittedName>
        <fullName evidence="4">DUF4333 domain-containing protein</fullName>
    </submittedName>
</protein>
<reference evidence="4 5" key="1">
    <citation type="submission" date="2020-10" db="EMBL/GenBank/DDBJ databases">
        <title>Identification of Nocardia species via Next-generation sequencing and recognition of intraspecies genetic diversity.</title>
        <authorList>
            <person name="Li P."/>
            <person name="Li P."/>
            <person name="Lu B."/>
        </authorList>
    </citation>
    <scope>NUCLEOTIDE SEQUENCE [LARGE SCALE GENOMIC DNA]</scope>
    <source>
        <strain evidence="4 5">BJ06-0143</strain>
    </source>
</reference>
<sequence length="177" mass="17436">MTAPTRPPRASQPYPVAEAPEPEHTDGGWASVLVAAIVAAVAIAVAGVIAGLVVVNLRESAMGDTPRTTVTSSPVAAAPAGQIPAPLEITVATEAPALTTVAPETGTLDQAAVQSGVVTVLSGSYGLTGVGAATCPAGQAIVVGAQFACSVTIDGEPMSVSVTITSTDGVYEVSRPF</sequence>
<name>A0ABS0D683_9NOCA</name>
<dbReference type="InterPro" id="IPR025637">
    <property type="entry name" value="DUF4333"/>
</dbReference>
<accession>A0ABS0D683</accession>
<evidence type="ECO:0000256" key="2">
    <source>
        <dbReference type="SAM" id="Phobius"/>
    </source>
</evidence>
<feature type="region of interest" description="Disordered" evidence="1">
    <location>
        <begin position="1"/>
        <end position="25"/>
    </location>
</feature>
<feature type="domain" description="DUF4333" evidence="3">
    <location>
        <begin position="103"/>
        <end position="169"/>
    </location>
</feature>
<dbReference type="Proteomes" id="UP000707731">
    <property type="component" value="Unassembled WGS sequence"/>
</dbReference>
<dbReference type="Pfam" id="PF14230">
    <property type="entry name" value="DUF4333"/>
    <property type="match status" value="1"/>
</dbReference>
<keyword evidence="5" id="KW-1185">Reference proteome</keyword>
<evidence type="ECO:0000259" key="3">
    <source>
        <dbReference type="Pfam" id="PF14230"/>
    </source>
</evidence>
<dbReference type="EMBL" id="JADLQN010000001">
    <property type="protein sequence ID" value="MBF6353985.1"/>
    <property type="molecule type" value="Genomic_DNA"/>
</dbReference>
<evidence type="ECO:0000256" key="1">
    <source>
        <dbReference type="SAM" id="MobiDB-lite"/>
    </source>
</evidence>
<dbReference type="RefSeq" id="WP_195000813.1">
    <property type="nucleotide sequence ID" value="NZ_JADLQN010000001.1"/>
</dbReference>
<feature type="transmembrane region" description="Helical" evidence="2">
    <location>
        <begin position="29"/>
        <end position="57"/>
    </location>
</feature>
<evidence type="ECO:0000313" key="4">
    <source>
        <dbReference type="EMBL" id="MBF6353985.1"/>
    </source>
</evidence>